<keyword evidence="5 12" id="KW-0285">Flavoprotein</keyword>
<comment type="similarity">
    <text evidence="3 12">Belongs to the methylenetetrahydrofolate reductase family.</text>
</comment>
<comment type="caution">
    <text evidence="13">The sequence shown here is derived from an EMBL/GenBank/DDBJ whole genome shotgun (WGS) entry which is preliminary data.</text>
</comment>
<dbReference type="GO" id="GO:0009086">
    <property type="term" value="P:methionine biosynthetic process"/>
    <property type="evidence" value="ECO:0007669"/>
    <property type="project" value="UniProtKB-KW"/>
</dbReference>
<comment type="catalytic activity">
    <reaction evidence="11">
        <text>(6S)-5-methyl-5,6,7,8-tetrahydrofolate + NAD(+) = (6R)-5,10-methylene-5,6,7,8-tetrahydrofolate + NADH + H(+)</text>
        <dbReference type="Rhea" id="RHEA:19821"/>
        <dbReference type="ChEBI" id="CHEBI:15378"/>
        <dbReference type="ChEBI" id="CHEBI:15636"/>
        <dbReference type="ChEBI" id="CHEBI:18608"/>
        <dbReference type="ChEBI" id="CHEBI:57540"/>
        <dbReference type="ChEBI" id="CHEBI:57945"/>
        <dbReference type="EC" id="1.5.1.54"/>
    </reaction>
    <physiologicalReaction direction="right-to-left" evidence="11">
        <dbReference type="Rhea" id="RHEA:19823"/>
    </physiologicalReaction>
</comment>
<keyword evidence="7 12" id="KW-0560">Oxidoreductase</keyword>
<dbReference type="EMBL" id="BMYV01000001">
    <property type="protein sequence ID" value="GGX57260.1"/>
    <property type="molecule type" value="Genomic_DNA"/>
</dbReference>
<evidence type="ECO:0000256" key="2">
    <source>
        <dbReference type="ARBA" id="ARBA00004777"/>
    </source>
</evidence>
<dbReference type="SUPFAM" id="SSF51730">
    <property type="entry name" value="FAD-linked oxidoreductase"/>
    <property type="match status" value="1"/>
</dbReference>
<keyword evidence="6 12" id="KW-0274">FAD</keyword>
<dbReference type="PANTHER" id="PTHR45754">
    <property type="entry name" value="METHYLENETETRAHYDROFOLATE REDUCTASE"/>
    <property type="match status" value="1"/>
</dbReference>
<evidence type="ECO:0000256" key="8">
    <source>
        <dbReference type="ARBA" id="ARBA00023027"/>
    </source>
</evidence>
<dbReference type="GO" id="GO:0106312">
    <property type="term" value="F:methylenetetrahydrofolate reductase (NADH) activity"/>
    <property type="evidence" value="ECO:0007669"/>
    <property type="project" value="UniProtKB-EC"/>
</dbReference>
<sequence>MNARLPLRDPNAPVGAIARASAEAPDLKVSFEFFPPKTQKMEDKLWASIEKLAPLSPDFVSVTYGAGGSTRERTHRTVARMVEETPFAPAAHLTCVGASRAEIDEVAQAYWDAGVRHIVALRGDPPNGIGEPYAPHPDGYAYANDLTEGLKKIADFEVSVSAYPEQHPESSNWSVEIDNLKRKIDSGATRAITQFFFSPDVFWRFQDRVLDAGISIPIVPGLMLQPNFNGLARMSKMCGVSVPAWYAGLFDGLDNDPTTRDMLTATLAAELTAELRDRGVDHFHLYTLNRAEIASSVGRILGLHQRQKPESVA</sequence>
<evidence type="ECO:0000313" key="13">
    <source>
        <dbReference type="EMBL" id="GGX57260.1"/>
    </source>
</evidence>
<evidence type="ECO:0000256" key="9">
    <source>
        <dbReference type="ARBA" id="ARBA00023167"/>
    </source>
</evidence>
<dbReference type="NCBIfam" id="TIGR00676">
    <property type="entry name" value="fadh2"/>
    <property type="match status" value="1"/>
</dbReference>
<comment type="cofactor">
    <cofactor evidence="1 12">
        <name>FAD</name>
        <dbReference type="ChEBI" id="CHEBI:57692"/>
    </cofactor>
</comment>
<proteinExistence type="inferred from homology"/>
<protein>
    <recommendedName>
        <fullName evidence="12">Methylenetetrahydrofolate reductase</fullName>
        <ecNumber evidence="12">1.5.1.54</ecNumber>
    </recommendedName>
</protein>
<dbReference type="GO" id="GO:0005829">
    <property type="term" value="C:cytosol"/>
    <property type="evidence" value="ECO:0007669"/>
    <property type="project" value="InterPro"/>
</dbReference>
<dbReference type="AlphaFoldDB" id="A0A918KB79"/>
<dbReference type="InterPro" id="IPR003171">
    <property type="entry name" value="Mehydrof_redctse-like"/>
</dbReference>
<dbReference type="RefSeq" id="WP_189580332.1">
    <property type="nucleotide sequence ID" value="NZ_BMYV01000001.1"/>
</dbReference>
<gene>
    <name evidence="13" type="ORF">GCM10011309_02760</name>
</gene>
<dbReference type="GO" id="GO:0071949">
    <property type="term" value="F:FAD binding"/>
    <property type="evidence" value="ECO:0007669"/>
    <property type="project" value="TreeGrafter"/>
</dbReference>
<evidence type="ECO:0000256" key="10">
    <source>
        <dbReference type="ARBA" id="ARBA00034478"/>
    </source>
</evidence>
<evidence type="ECO:0000256" key="12">
    <source>
        <dbReference type="RuleBase" id="RU003862"/>
    </source>
</evidence>
<accession>A0A918KB79</accession>
<dbReference type="GO" id="GO:0035999">
    <property type="term" value="P:tetrahydrofolate interconversion"/>
    <property type="evidence" value="ECO:0007669"/>
    <property type="project" value="TreeGrafter"/>
</dbReference>
<dbReference type="CDD" id="cd00537">
    <property type="entry name" value="MTHFR"/>
    <property type="match status" value="1"/>
</dbReference>
<dbReference type="InterPro" id="IPR029041">
    <property type="entry name" value="FAD-linked_oxidoreductase-like"/>
</dbReference>
<evidence type="ECO:0000256" key="5">
    <source>
        <dbReference type="ARBA" id="ARBA00022630"/>
    </source>
</evidence>
<dbReference type="Gene3D" id="3.20.20.220">
    <property type="match status" value="1"/>
</dbReference>
<name>A0A918KB79_9PROT</name>
<evidence type="ECO:0000256" key="4">
    <source>
        <dbReference type="ARBA" id="ARBA00022605"/>
    </source>
</evidence>
<dbReference type="InterPro" id="IPR004620">
    <property type="entry name" value="MTHF_reductase_bac"/>
</dbReference>
<dbReference type="EC" id="1.5.1.54" evidence="12"/>
<dbReference type="Pfam" id="PF02219">
    <property type="entry name" value="MTHFR"/>
    <property type="match status" value="1"/>
</dbReference>
<comment type="pathway">
    <text evidence="2 12">One-carbon metabolism; tetrahydrofolate interconversion.</text>
</comment>
<comment type="pathway">
    <text evidence="10">Amino-acid biosynthesis; L-methionine biosynthesis via de novo pathway.</text>
</comment>
<evidence type="ECO:0000256" key="6">
    <source>
        <dbReference type="ARBA" id="ARBA00022827"/>
    </source>
</evidence>
<keyword evidence="4" id="KW-0028">Amino-acid biosynthesis</keyword>
<evidence type="ECO:0000313" key="14">
    <source>
        <dbReference type="Proteomes" id="UP000600865"/>
    </source>
</evidence>
<dbReference type="PANTHER" id="PTHR45754:SF3">
    <property type="entry name" value="METHYLENETETRAHYDROFOLATE REDUCTASE (NADPH)"/>
    <property type="match status" value="1"/>
</dbReference>
<evidence type="ECO:0000256" key="7">
    <source>
        <dbReference type="ARBA" id="ARBA00023002"/>
    </source>
</evidence>
<reference evidence="13 14" key="1">
    <citation type="journal article" date="2014" name="Int. J. Syst. Evol. Microbiol.">
        <title>Complete genome sequence of Corynebacterium casei LMG S-19264T (=DSM 44701T), isolated from a smear-ripened cheese.</title>
        <authorList>
            <consortium name="US DOE Joint Genome Institute (JGI-PGF)"/>
            <person name="Walter F."/>
            <person name="Albersmeier A."/>
            <person name="Kalinowski J."/>
            <person name="Ruckert C."/>
        </authorList>
    </citation>
    <scope>NUCLEOTIDE SEQUENCE [LARGE SCALE GENOMIC DNA]</scope>
    <source>
        <strain evidence="13 14">KCTC 23968</strain>
    </source>
</reference>
<evidence type="ECO:0000256" key="11">
    <source>
        <dbReference type="ARBA" id="ARBA00048628"/>
    </source>
</evidence>
<keyword evidence="8" id="KW-0520">NAD</keyword>
<organism evidence="13 14">
    <name type="scientific">Litorimonas cladophorae</name>
    <dbReference type="NCBI Taxonomy" id="1220491"/>
    <lineage>
        <taxon>Bacteria</taxon>
        <taxon>Pseudomonadati</taxon>
        <taxon>Pseudomonadota</taxon>
        <taxon>Alphaproteobacteria</taxon>
        <taxon>Maricaulales</taxon>
        <taxon>Robiginitomaculaceae</taxon>
    </lineage>
</organism>
<evidence type="ECO:0000256" key="1">
    <source>
        <dbReference type="ARBA" id="ARBA00001974"/>
    </source>
</evidence>
<keyword evidence="14" id="KW-1185">Reference proteome</keyword>
<keyword evidence="9" id="KW-0486">Methionine biosynthesis</keyword>
<evidence type="ECO:0000256" key="3">
    <source>
        <dbReference type="ARBA" id="ARBA00006743"/>
    </source>
</evidence>
<dbReference type="Proteomes" id="UP000600865">
    <property type="component" value="Unassembled WGS sequence"/>
</dbReference>